<evidence type="ECO:0000313" key="2">
    <source>
        <dbReference type="EMBL" id="MBC8199148.1"/>
    </source>
</evidence>
<dbReference type="PRINTS" id="PR01590">
    <property type="entry name" value="HTHFIS"/>
</dbReference>
<name>A0A8J6N4H7_9BACT</name>
<dbReference type="InterPro" id="IPR002197">
    <property type="entry name" value="HTH_Fis"/>
</dbReference>
<sequence>MFNRIGLSIRIYAILIALVCIAIAGGNRSRAAKLLGISKPTLHSKIEKYNIKLKTSVEEDLS</sequence>
<dbReference type="EMBL" id="JACNLL010000037">
    <property type="protein sequence ID" value="MBC8199148.1"/>
    <property type="molecule type" value="Genomic_DNA"/>
</dbReference>
<dbReference type="GO" id="GO:0043565">
    <property type="term" value="F:sequence-specific DNA binding"/>
    <property type="evidence" value="ECO:0007669"/>
    <property type="project" value="InterPro"/>
</dbReference>
<dbReference type="InterPro" id="IPR009057">
    <property type="entry name" value="Homeodomain-like_sf"/>
</dbReference>
<reference evidence="2 3" key="1">
    <citation type="submission" date="2020-08" db="EMBL/GenBank/DDBJ databases">
        <title>Bridging the membrane lipid divide: bacteria of the FCB group superphylum have the potential to synthesize archaeal ether lipids.</title>
        <authorList>
            <person name="Villanueva L."/>
            <person name="Von Meijenfeldt F.A.B."/>
            <person name="Westbye A.B."/>
            <person name="Yadav S."/>
            <person name="Hopmans E.C."/>
            <person name="Dutilh B.E."/>
            <person name="Sinninghe Damste J.S."/>
        </authorList>
    </citation>
    <scope>NUCLEOTIDE SEQUENCE [LARGE SCALE GENOMIC DNA]</scope>
    <source>
        <strain evidence="2">NIOZ-UU82</strain>
    </source>
</reference>
<protein>
    <submittedName>
        <fullName evidence="2">Helix-turn-helix domain-containing protein</fullName>
    </submittedName>
</protein>
<dbReference type="Proteomes" id="UP000603545">
    <property type="component" value="Unassembled WGS sequence"/>
</dbReference>
<dbReference type="Pfam" id="PF02954">
    <property type="entry name" value="HTH_8"/>
    <property type="match status" value="1"/>
</dbReference>
<dbReference type="AlphaFoldDB" id="A0A8J6N4H7"/>
<organism evidence="2 3">
    <name type="scientific">Candidatus Desulfaltia bathyphila</name>
    <dbReference type="NCBI Taxonomy" id="2841697"/>
    <lineage>
        <taxon>Bacteria</taxon>
        <taxon>Pseudomonadati</taxon>
        <taxon>Thermodesulfobacteriota</taxon>
        <taxon>Desulfobacteria</taxon>
        <taxon>Desulfobacterales</taxon>
        <taxon>Desulfobacterales incertae sedis</taxon>
        <taxon>Candidatus Desulfaltia</taxon>
    </lineage>
</organism>
<evidence type="ECO:0000259" key="1">
    <source>
        <dbReference type="Pfam" id="PF02954"/>
    </source>
</evidence>
<feature type="domain" description="DNA binding HTH" evidence="1">
    <location>
        <begin position="24"/>
        <end position="49"/>
    </location>
</feature>
<dbReference type="SUPFAM" id="SSF46689">
    <property type="entry name" value="Homeodomain-like"/>
    <property type="match status" value="1"/>
</dbReference>
<gene>
    <name evidence="2" type="ORF">H8E80_03760</name>
</gene>
<proteinExistence type="predicted"/>
<dbReference type="Gene3D" id="1.10.10.60">
    <property type="entry name" value="Homeodomain-like"/>
    <property type="match status" value="1"/>
</dbReference>
<comment type="caution">
    <text evidence="2">The sequence shown here is derived from an EMBL/GenBank/DDBJ whole genome shotgun (WGS) entry which is preliminary data.</text>
</comment>
<accession>A0A8J6N4H7</accession>
<evidence type="ECO:0000313" key="3">
    <source>
        <dbReference type="Proteomes" id="UP000603545"/>
    </source>
</evidence>